<name>A0A9P4QCK1_9PEZI</name>
<sequence>MAATSDKVPVPNWAYLKDESRDDWQSRVEAEEATFMEANKASPRKNFGDRIAGDEKQFKEVYRRLGEQIGKASPMGIPDQDARSFNDEHYGMDEDLMEEDCMGGAEGEGTDQERIKQGYARLKARAEQYRQMDSWHAYDVLHPSQAVSVLATLYNTASYAADWARNITPDLAKCCYNGDHLKPASERRGWSVGQTVEGLDSTGNLWEKVASLIPDKTGDASPTQIHDTYDKALDKYWLFIDKITNALRNSDTRSYLESAFDSRLTAETKKYLTASDKLVANIAPQIDPNEKTIDPKNPNSLQAQPEYLRTRYRKPEKLQEWTDATKAKLGAALAATKVK</sequence>
<dbReference type="EMBL" id="MU003782">
    <property type="protein sequence ID" value="KAF2722451.1"/>
    <property type="molecule type" value="Genomic_DNA"/>
</dbReference>
<protein>
    <submittedName>
        <fullName evidence="1">Uncharacterized protein</fullName>
    </submittedName>
</protein>
<proteinExistence type="predicted"/>
<evidence type="ECO:0000313" key="1">
    <source>
        <dbReference type="EMBL" id="KAF2722451.1"/>
    </source>
</evidence>
<evidence type="ECO:0000313" key="2">
    <source>
        <dbReference type="Proteomes" id="UP000799441"/>
    </source>
</evidence>
<dbReference type="Proteomes" id="UP000799441">
    <property type="component" value="Unassembled WGS sequence"/>
</dbReference>
<accession>A0A9P4QCK1</accession>
<reference evidence="1" key="1">
    <citation type="journal article" date="2020" name="Stud. Mycol.">
        <title>101 Dothideomycetes genomes: a test case for predicting lifestyles and emergence of pathogens.</title>
        <authorList>
            <person name="Haridas S."/>
            <person name="Albert R."/>
            <person name="Binder M."/>
            <person name="Bloem J."/>
            <person name="Labutti K."/>
            <person name="Salamov A."/>
            <person name="Andreopoulos B."/>
            <person name="Baker S."/>
            <person name="Barry K."/>
            <person name="Bills G."/>
            <person name="Bluhm B."/>
            <person name="Cannon C."/>
            <person name="Castanera R."/>
            <person name="Culley D."/>
            <person name="Daum C."/>
            <person name="Ezra D."/>
            <person name="Gonzalez J."/>
            <person name="Henrissat B."/>
            <person name="Kuo A."/>
            <person name="Liang C."/>
            <person name="Lipzen A."/>
            <person name="Lutzoni F."/>
            <person name="Magnuson J."/>
            <person name="Mondo S."/>
            <person name="Nolan M."/>
            <person name="Ohm R."/>
            <person name="Pangilinan J."/>
            <person name="Park H.-J."/>
            <person name="Ramirez L."/>
            <person name="Alfaro M."/>
            <person name="Sun H."/>
            <person name="Tritt A."/>
            <person name="Yoshinaga Y."/>
            <person name="Zwiers L.-H."/>
            <person name="Turgeon B."/>
            <person name="Goodwin S."/>
            <person name="Spatafora J."/>
            <person name="Crous P."/>
            <person name="Grigoriev I."/>
        </authorList>
    </citation>
    <scope>NUCLEOTIDE SEQUENCE</scope>
    <source>
        <strain evidence="1">CBS 116435</strain>
    </source>
</reference>
<gene>
    <name evidence="1" type="ORF">K431DRAFT_327073</name>
</gene>
<comment type="caution">
    <text evidence="1">The sequence shown here is derived from an EMBL/GenBank/DDBJ whole genome shotgun (WGS) entry which is preliminary data.</text>
</comment>
<dbReference type="AlphaFoldDB" id="A0A9P4QCK1"/>
<keyword evidence="2" id="KW-1185">Reference proteome</keyword>
<organism evidence="1 2">
    <name type="scientific">Polychaeton citri CBS 116435</name>
    <dbReference type="NCBI Taxonomy" id="1314669"/>
    <lineage>
        <taxon>Eukaryota</taxon>
        <taxon>Fungi</taxon>
        <taxon>Dikarya</taxon>
        <taxon>Ascomycota</taxon>
        <taxon>Pezizomycotina</taxon>
        <taxon>Dothideomycetes</taxon>
        <taxon>Dothideomycetidae</taxon>
        <taxon>Capnodiales</taxon>
        <taxon>Capnodiaceae</taxon>
        <taxon>Polychaeton</taxon>
    </lineage>
</organism>